<dbReference type="InterPro" id="IPR010985">
    <property type="entry name" value="Ribbon_hlx_hlx"/>
</dbReference>
<dbReference type="SUPFAM" id="SSF47598">
    <property type="entry name" value="Ribbon-helix-helix"/>
    <property type="match status" value="1"/>
</dbReference>
<evidence type="ECO:0000313" key="1">
    <source>
        <dbReference type="EMBL" id="PTQ91177.1"/>
    </source>
</evidence>
<evidence type="ECO:0000313" key="2">
    <source>
        <dbReference type="Proteomes" id="UP000244223"/>
    </source>
</evidence>
<proteinExistence type="predicted"/>
<protein>
    <recommendedName>
        <fullName evidence="3">CopG family transcriptional regulator</fullName>
    </recommendedName>
</protein>
<name>A0A2T5J3H6_9GAMM</name>
<sequence length="75" mass="8521">MSQITLYLDYEAEQLLRQSAQAAGLSNSKWIAELIKKHARQEWPTELKNLAGAFADFPLRDDSLQQAQDTPRVGF</sequence>
<keyword evidence="2" id="KW-1185">Reference proteome</keyword>
<dbReference type="GO" id="GO:0006355">
    <property type="term" value="P:regulation of DNA-templated transcription"/>
    <property type="evidence" value="ECO:0007669"/>
    <property type="project" value="InterPro"/>
</dbReference>
<comment type="caution">
    <text evidence="1">The sequence shown here is derived from an EMBL/GenBank/DDBJ whole genome shotgun (WGS) entry which is preliminary data.</text>
</comment>
<dbReference type="Proteomes" id="UP000244223">
    <property type="component" value="Unassembled WGS sequence"/>
</dbReference>
<gene>
    <name evidence="1" type="ORF">C8N29_101249</name>
</gene>
<accession>A0A2T5J3H6</accession>
<dbReference type="OrthoDB" id="5472118at2"/>
<dbReference type="AlphaFoldDB" id="A0A2T5J3H6"/>
<dbReference type="RefSeq" id="WP_107864200.1">
    <property type="nucleotide sequence ID" value="NZ_QAON01000001.1"/>
</dbReference>
<evidence type="ECO:0008006" key="3">
    <source>
        <dbReference type="Google" id="ProtNLM"/>
    </source>
</evidence>
<reference evidence="1 2" key="1">
    <citation type="submission" date="2018-04" db="EMBL/GenBank/DDBJ databases">
        <title>Genomic Encyclopedia of Archaeal and Bacterial Type Strains, Phase II (KMG-II): from individual species to whole genera.</title>
        <authorList>
            <person name="Goeker M."/>
        </authorList>
    </citation>
    <scope>NUCLEOTIDE SEQUENCE [LARGE SCALE GENOMIC DNA]</scope>
    <source>
        <strain evidence="1 2">DSM 5822</strain>
    </source>
</reference>
<dbReference type="EMBL" id="QAON01000001">
    <property type="protein sequence ID" value="PTQ91177.1"/>
    <property type="molecule type" value="Genomic_DNA"/>
</dbReference>
<organism evidence="1 2">
    <name type="scientific">Agitococcus lubricus</name>
    <dbReference type="NCBI Taxonomy" id="1077255"/>
    <lineage>
        <taxon>Bacteria</taxon>
        <taxon>Pseudomonadati</taxon>
        <taxon>Pseudomonadota</taxon>
        <taxon>Gammaproteobacteria</taxon>
        <taxon>Moraxellales</taxon>
        <taxon>Moraxellaceae</taxon>
        <taxon>Agitococcus</taxon>
    </lineage>
</organism>